<evidence type="ECO:0000313" key="1">
    <source>
        <dbReference type="EMBL" id="CAJ1937830.1"/>
    </source>
</evidence>
<organism evidence="1 2">
    <name type="scientific">Cylindrotheca closterium</name>
    <dbReference type="NCBI Taxonomy" id="2856"/>
    <lineage>
        <taxon>Eukaryota</taxon>
        <taxon>Sar</taxon>
        <taxon>Stramenopiles</taxon>
        <taxon>Ochrophyta</taxon>
        <taxon>Bacillariophyta</taxon>
        <taxon>Bacillariophyceae</taxon>
        <taxon>Bacillariophycidae</taxon>
        <taxon>Bacillariales</taxon>
        <taxon>Bacillariaceae</taxon>
        <taxon>Cylindrotheca</taxon>
    </lineage>
</organism>
<protein>
    <submittedName>
        <fullName evidence="1">Uncharacterized protein</fullName>
    </submittedName>
</protein>
<proteinExistence type="predicted"/>
<gene>
    <name evidence="1" type="ORF">CYCCA115_LOCUS5839</name>
</gene>
<dbReference type="Proteomes" id="UP001295423">
    <property type="component" value="Unassembled WGS sequence"/>
</dbReference>
<name>A0AAD2FFX1_9STRA</name>
<accession>A0AAD2FFX1</accession>
<comment type="caution">
    <text evidence="1">The sequence shown here is derived from an EMBL/GenBank/DDBJ whole genome shotgun (WGS) entry which is preliminary data.</text>
</comment>
<dbReference type="EMBL" id="CAKOGP040000668">
    <property type="protein sequence ID" value="CAJ1937830.1"/>
    <property type="molecule type" value="Genomic_DNA"/>
</dbReference>
<sequence>MFINYSMWLTEGQGRGTNENKIVHTAFLCLFSRSGFQAQQGGTVAFAVNVGQQFSGLALNNCCNTSCQCKKALADATASSPDISTFYSKILECKNEMIQSFTFISDSNNNSGTNGPRSDDTAAARDILSSNFGDSLAETAQKCNGPVCKRLVPWDEVKLSLPKDILLLPNLSTR</sequence>
<keyword evidence="2" id="KW-1185">Reference proteome</keyword>
<dbReference type="AlphaFoldDB" id="A0AAD2FFX1"/>
<evidence type="ECO:0000313" key="2">
    <source>
        <dbReference type="Proteomes" id="UP001295423"/>
    </source>
</evidence>
<reference evidence="1" key="1">
    <citation type="submission" date="2023-08" db="EMBL/GenBank/DDBJ databases">
        <authorList>
            <person name="Audoor S."/>
            <person name="Bilcke G."/>
        </authorList>
    </citation>
    <scope>NUCLEOTIDE SEQUENCE</scope>
</reference>